<organism evidence="9 10">
    <name type="scientific">Rhizoctonia solani</name>
    <dbReference type="NCBI Taxonomy" id="456999"/>
    <lineage>
        <taxon>Eukaryota</taxon>
        <taxon>Fungi</taxon>
        <taxon>Dikarya</taxon>
        <taxon>Basidiomycota</taxon>
        <taxon>Agaricomycotina</taxon>
        <taxon>Agaricomycetes</taxon>
        <taxon>Cantharellales</taxon>
        <taxon>Ceratobasidiaceae</taxon>
        <taxon>Rhizoctonia</taxon>
    </lineage>
</organism>
<dbReference type="InterPro" id="IPR041588">
    <property type="entry name" value="Integrase_H2C2"/>
</dbReference>
<reference evidence="9" key="1">
    <citation type="submission" date="2020-05" db="EMBL/GenBank/DDBJ databases">
        <title>Evolutionary and genomic comparisons of hybrid uninucleate and nonhybrid Rhizoctonia fungi.</title>
        <authorList>
            <person name="Li C."/>
            <person name="Chen X."/>
        </authorList>
    </citation>
    <scope>NUCLEOTIDE SEQUENCE</scope>
    <source>
        <strain evidence="9">AG-1 IA</strain>
    </source>
</reference>
<feature type="domain" description="Reverse transcriptase RNase H-like" evidence="7">
    <location>
        <begin position="1"/>
        <end position="36"/>
    </location>
</feature>
<evidence type="ECO:0000256" key="6">
    <source>
        <dbReference type="ARBA" id="ARBA00022918"/>
    </source>
</evidence>
<keyword evidence="5" id="KW-0378">Hydrolase</keyword>
<keyword evidence="4" id="KW-0255">Endonuclease</keyword>
<keyword evidence="6" id="KW-0695">RNA-directed DNA polymerase</keyword>
<name>A0A8H8SYK9_9AGAM</name>
<dbReference type="AlphaFoldDB" id="A0A8H8SYK9"/>
<gene>
    <name evidence="9" type="ORF">RhiXN_07655</name>
</gene>
<dbReference type="Pfam" id="PF17921">
    <property type="entry name" value="Integrase_H2C2"/>
    <property type="match status" value="1"/>
</dbReference>
<evidence type="ECO:0000313" key="10">
    <source>
        <dbReference type="Proteomes" id="UP000650533"/>
    </source>
</evidence>
<dbReference type="InterPro" id="IPR050951">
    <property type="entry name" value="Retrovirus_Pol_polyprotein"/>
</dbReference>
<dbReference type="GO" id="GO:0003964">
    <property type="term" value="F:RNA-directed DNA polymerase activity"/>
    <property type="evidence" value="ECO:0007669"/>
    <property type="project" value="UniProtKB-KW"/>
</dbReference>
<dbReference type="PANTHER" id="PTHR37984:SF5">
    <property type="entry name" value="PROTEIN NYNRIN-LIKE"/>
    <property type="match status" value="1"/>
</dbReference>
<evidence type="ECO:0000259" key="8">
    <source>
        <dbReference type="Pfam" id="PF17921"/>
    </source>
</evidence>
<dbReference type="EMBL" id="CP059666">
    <property type="protein sequence ID" value="QRW22619.1"/>
    <property type="molecule type" value="Genomic_DNA"/>
</dbReference>
<evidence type="ECO:0000256" key="1">
    <source>
        <dbReference type="ARBA" id="ARBA00022679"/>
    </source>
</evidence>
<dbReference type="Gene3D" id="1.10.340.70">
    <property type="match status" value="1"/>
</dbReference>
<evidence type="ECO:0000256" key="3">
    <source>
        <dbReference type="ARBA" id="ARBA00022722"/>
    </source>
</evidence>
<evidence type="ECO:0000256" key="2">
    <source>
        <dbReference type="ARBA" id="ARBA00022695"/>
    </source>
</evidence>
<dbReference type="PANTHER" id="PTHR37984">
    <property type="entry name" value="PROTEIN CBG26694"/>
    <property type="match status" value="1"/>
</dbReference>
<dbReference type="Proteomes" id="UP000650533">
    <property type="component" value="Chromosome 9"/>
</dbReference>
<keyword evidence="3" id="KW-0540">Nuclease</keyword>
<dbReference type="InterPro" id="IPR041373">
    <property type="entry name" value="RT_RNaseH"/>
</dbReference>
<dbReference type="GO" id="GO:0004519">
    <property type="term" value="F:endonuclease activity"/>
    <property type="evidence" value="ECO:0007669"/>
    <property type="project" value="UniProtKB-KW"/>
</dbReference>
<evidence type="ECO:0000256" key="4">
    <source>
        <dbReference type="ARBA" id="ARBA00022759"/>
    </source>
</evidence>
<proteinExistence type="predicted"/>
<evidence type="ECO:0000256" key="5">
    <source>
        <dbReference type="ARBA" id="ARBA00022801"/>
    </source>
</evidence>
<keyword evidence="2" id="KW-0548">Nucleotidyltransferase</keyword>
<dbReference type="GeneID" id="67029934"/>
<dbReference type="GO" id="GO:0016787">
    <property type="term" value="F:hydrolase activity"/>
    <property type="evidence" value="ECO:0007669"/>
    <property type="project" value="UniProtKB-KW"/>
</dbReference>
<sequence>MSKSFSGAKANYDTHNKELLAIIKALEEWRIFLEATDRPIQKARALAIFLSNFNFEIHIAQESKPEIMLPAEVFANTNPRKTEGRPSLEPIIQFLSEDADNAPLSICKAYRDYNWRKIYSDSEILKERLLREFHDSPYRASWTTKNLELLSCNYWWPGMKSSAKEWVECCPTCQANCRAHAPVIALKPLEVPPFPFHTISYDFITGFPKSSGHTQSWW</sequence>
<dbReference type="RefSeq" id="XP_043182856.1">
    <property type="nucleotide sequence ID" value="XM_043327471.1"/>
</dbReference>
<accession>A0A8H8SYK9</accession>
<feature type="domain" description="Integrase zinc-binding" evidence="8">
    <location>
        <begin position="125"/>
        <end position="176"/>
    </location>
</feature>
<protein>
    <submittedName>
        <fullName evidence="9">Retrotransposable element Tf2 protein</fullName>
    </submittedName>
</protein>
<dbReference type="Pfam" id="PF17917">
    <property type="entry name" value="RT_RNaseH"/>
    <property type="match status" value="1"/>
</dbReference>
<keyword evidence="1" id="KW-0808">Transferase</keyword>
<dbReference type="KEGG" id="rsx:RhiXN_07655"/>
<evidence type="ECO:0000313" key="9">
    <source>
        <dbReference type="EMBL" id="QRW22619.1"/>
    </source>
</evidence>
<evidence type="ECO:0000259" key="7">
    <source>
        <dbReference type="Pfam" id="PF17917"/>
    </source>
</evidence>